<name>T0ZEM8_9ZZZZ</name>
<dbReference type="Pfam" id="PF00494">
    <property type="entry name" value="SQS_PSY"/>
    <property type="match status" value="1"/>
</dbReference>
<accession>T0ZEM8</accession>
<dbReference type="InterPro" id="IPR008949">
    <property type="entry name" value="Isoprenoid_synthase_dom_sf"/>
</dbReference>
<sequence length="104" mass="11287">MLMSDLPESDAAFQDQILPLVSRTFALTIPQLPAALCTPVTSAYLLCRIADTIEDEPGLSAADTQRFLRRFTAVVQGREDAQRFAAEVVPHLGASTLAAERDLV</sequence>
<dbReference type="Gene3D" id="1.10.600.10">
    <property type="entry name" value="Farnesyl Diphosphate Synthase"/>
    <property type="match status" value="1"/>
</dbReference>
<reference evidence="1" key="1">
    <citation type="submission" date="2013-08" db="EMBL/GenBank/DDBJ databases">
        <authorList>
            <person name="Mendez C."/>
            <person name="Richter M."/>
            <person name="Ferrer M."/>
            <person name="Sanchez J."/>
        </authorList>
    </citation>
    <scope>NUCLEOTIDE SEQUENCE</scope>
</reference>
<dbReference type="EMBL" id="AUZZ01007112">
    <property type="protein sequence ID" value="EQD43538.1"/>
    <property type="molecule type" value="Genomic_DNA"/>
</dbReference>
<gene>
    <name evidence="1" type="ORF">B2A_09846</name>
</gene>
<reference evidence="1" key="2">
    <citation type="journal article" date="2014" name="ISME J.">
        <title>Microbial stratification in low pH oxic and suboxic macroscopic growths along an acid mine drainage.</title>
        <authorList>
            <person name="Mendez-Garcia C."/>
            <person name="Mesa V."/>
            <person name="Sprenger R.R."/>
            <person name="Richter M."/>
            <person name="Diez M.S."/>
            <person name="Solano J."/>
            <person name="Bargiela R."/>
            <person name="Golyshina O.V."/>
            <person name="Manteca A."/>
            <person name="Ramos J.L."/>
            <person name="Gallego J.R."/>
            <person name="Llorente I."/>
            <person name="Martins Dos Santos V.A."/>
            <person name="Jensen O.N."/>
            <person name="Pelaez A.I."/>
            <person name="Sanchez J."/>
            <person name="Ferrer M."/>
        </authorList>
    </citation>
    <scope>NUCLEOTIDE SEQUENCE</scope>
</reference>
<comment type="caution">
    <text evidence="1">The sequence shown here is derived from an EMBL/GenBank/DDBJ whole genome shotgun (WGS) entry which is preliminary data.</text>
</comment>
<proteinExistence type="predicted"/>
<organism evidence="1">
    <name type="scientific">mine drainage metagenome</name>
    <dbReference type="NCBI Taxonomy" id="410659"/>
    <lineage>
        <taxon>unclassified sequences</taxon>
        <taxon>metagenomes</taxon>
        <taxon>ecological metagenomes</taxon>
    </lineage>
</organism>
<dbReference type="AlphaFoldDB" id="T0ZEM8"/>
<protein>
    <submittedName>
        <fullName evidence="1">Squalene/phytoene synthase</fullName>
    </submittedName>
</protein>
<dbReference type="SUPFAM" id="SSF48576">
    <property type="entry name" value="Terpenoid synthases"/>
    <property type="match status" value="1"/>
</dbReference>
<evidence type="ECO:0000313" key="1">
    <source>
        <dbReference type="EMBL" id="EQD43538.1"/>
    </source>
</evidence>
<feature type="non-terminal residue" evidence="1">
    <location>
        <position position="104"/>
    </location>
</feature>
<dbReference type="InterPro" id="IPR002060">
    <property type="entry name" value="Squ/phyt_synthse"/>
</dbReference>